<evidence type="ECO:0000256" key="5">
    <source>
        <dbReference type="ARBA" id="ARBA00023237"/>
    </source>
</evidence>
<feature type="domain" description="RagB/SusD" evidence="6">
    <location>
        <begin position="372"/>
        <end position="472"/>
    </location>
</feature>
<keyword evidence="9" id="KW-1185">Reference proteome</keyword>
<feature type="domain" description="SusD-like N-terminal" evidence="7">
    <location>
        <begin position="83"/>
        <end position="237"/>
    </location>
</feature>
<evidence type="ECO:0000256" key="4">
    <source>
        <dbReference type="ARBA" id="ARBA00023136"/>
    </source>
</evidence>
<dbReference type="InterPro" id="IPR011990">
    <property type="entry name" value="TPR-like_helical_dom_sf"/>
</dbReference>
<dbReference type="PROSITE" id="PS51257">
    <property type="entry name" value="PROKAR_LIPOPROTEIN"/>
    <property type="match status" value="1"/>
</dbReference>
<keyword evidence="4" id="KW-0472">Membrane</keyword>
<dbReference type="Gene3D" id="1.25.40.390">
    <property type="match status" value="1"/>
</dbReference>
<dbReference type="Pfam" id="PF07980">
    <property type="entry name" value="SusD_RagB"/>
    <property type="match status" value="1"/>
</dbReference>
<evidence type="ECO:0000313" key="8">
    <source>
        <dbReference type="EMBL" id="MBZ9777493.1"/>
    </source>
</evidence>
<evidence type="ECO:0000256" key="1">
    <source>
        <dbReference type="ARBA" id="ARBA00004442"/>
    </source>
</evidence>
<evidence type="ECO:0000259" key="6">
    <source>
        <dbReference type="Pfam" id="PF07980"/>
    </source>
</evidence>
<reference evidence="9" key="1">
    <citation type="submission" date="2023-07" db="EMBL/GenBank/DDBJ databases">
        <title>Novel species isolated from saline lakes on Tibetan Plateau.</title>
        <authorList>
            <person name="Lu H."/>
        </authorList>
    </citation>
    <scope>NUCLEOTIDE SEQUENCE [LARGE SCALE GENOMIC DNA]</scope>
    <source>
        <strain evidence="9">CAK8W</strain>
    </source>
</reference>
<protein>
    <submittedName>
        <fullName evidence="8">RagB/SusD family nutrient uptake outer membrane protein</fullName>
    </submittedName>
</protein>
<sequence length="513" mass="57402">MKKEILKITFIACAALAITSCSDDYLVEEPTGNELNIRQLGEAADVNPEIPGAFMTGVYSTMFTRGTGGTGSQADMGQKGYDIYSDMISGDMALTTSTYGWYRAAITQLQAPQDFTFNENYHVWRYYYRVINRANLVIETVLGGPQPEEETELMSIISELGDANRHIVAQAFVMRAHSYFNLTQFMINDVTASWTTPTLPLYLRAGIAGNPKSTTEEVYNAMEQDLTRAIPLLADFTRPSKVEVDQSVAQTILGYVLASRKDRWNDVVDITDDALSTTSASLMVDDNTINGILGGFNDVNSTGWMWGIDLNADIGLGLVSWWGQMDAFSYSYAAVGDNKAMDQDLYESMRPDDVRRNQYFNNPSSARHLQPLFKFYDSDRVIFGSSQIVKADYIYMRYAEPLLLNIEALAKSGSEGAAKTKLENFVSARGIDPSYISALNGQALEDEIYKQTRLELWGEGRSYFALKRNEGTIVRGPNHLSFVGEAMQWNDERLTFEIPQQEIQDNTNISDQN</sequence>
<evidence type="ECO:0000256" key="2">
    <source>
        <dbReference type="ARBA" id="ARBA00006275"/>
    </source>
</evidence>
<proteinExistence type="inferred from homology"/>
<dbReference type="EMBL" id="JAIQZE010000001">
    <property type="protein sequence ID" value="MBZ9777493.1"/>
    <property type="molecule type" value="Genomic_DNA"/>
</dbReference>
<comment type="similarity">
    <text evidence="2">Belongs to the SusD family.</text>
</comment>
<dbReference type="Proteomes" id="UP001199314">
    <property type="component" value="Unassembled WGS sequence"/>
</dbReference>
<dbReference type="SUPFAM" id="SSF48452">
    <property type="entry name" value="TPR-like"/>
    <property type="match status" value="1"/>
</dbReference>
<evidence type="ECO:0000256" key="3">
    <source>
        <dbReference type="ARBA" id="ARBA00022729"/>
    </source>
</evidence>
<keyword evidence="3" id="KW-0732">Signal</keyword>
<comment type="subcellular location">
    <subcellularLocation>
        <location evidence="1">Cell outer membrane</location>
    </subcellularLocation>
</comment>
<comment type="caution">
    <text evidence="8">The sequence shown here is derived from an EMBL/GenBank/DDBJ whole genome shotgun (WGS) entry which is preliminary data.</text>
</comment>
<evidence type="ECO:0000313" key="9">
    <source>
        <dbReference type="Proteomes" id="UP001199314"/>
    </source>
</evidence>
<dbReference type="Pfam" id="PF14322">
    <property type="entry name" value="SusD-like_3"/>
    <property type="match status" value="1"/>
</dbReference>
<name>A0ABS7XEX4_9FLAO</name>
<dbReference type="InterPro" id="IPR012944">
    <property type="entry name" value="SusD_RagB_dom"/>
</dbReference>
<organism evidence="8 9">
    <name type="scientific">Psychroflexus longus</name>
    <dbReference type="NCBI Taxonomy" id="2873596"/>
    <lineage>
        <taxon>Bacteria</taxon>
        <taxon>Pseudomonadati</taxon>
        <taxon>Bacteroidota</taxon>
        <taxon>Flavobacteriia</taxon>
        <taxon>Flavobacteriales</taxon>
        <taxon>Flavobacteriaceae</taxon>
        <taxon>Psychroflexus</taxon>
    </lineage>
</organism>
<keyword evidence="5" id="KW-0998">Cell outer membrane</keyword>
<accession>A0ABS7XEX4</accession>
<dbReference type="InterPro" id="IPR033985">
    <property type="entry name" value="SusD-like_N"/>
</dbReference>
<evidence type="ECO:0000259" key="7">
    <source>
        <dbReference type="Pfam" id="PF14322"/>
    </source>
</evidence>
<gene>
    <name evidence="8" type="ORF">LB452_01035</name>
</gene>
<dbReference type="RefSeq" id="WP_224459860.1">
    <property type="nucleotide sequence ID" value="NZ_JAIQZE010000001.1"/>
</dbReference>